<reference evidence="6 7" key="1">
    <citation type="submission" date="2018-03" db="EMBL/GenBank/DDBJ databases">
        <title>Rhodobacter veldkampii.</title>
        <authorList>
            <person name="Meyer T.E."/>
            <person name="Miller S."/>
            <person name="Lodha T."/>
            <person name="Gandham S."/>
            <person name="Chintalapati S."/>
            <person name="Chintalapati V.R."/>
        </authorList>
    </citation>
    <scope>NUCLEOTIDE SEQUENCE [LARGE SCALE GENOMIC DNA]</scope>
    <source>
        <strain evidence="6 7">DSM 11550</strain>
    </source>
</reference>
<dbReference type="OrthoDB" id="7066910at2"/>
<dbReference type="Gene3D" id="3.90.79.10">
    <property type="entry name" value="Nucleoside Triphosphate Pyrophosphohydrolase"/>
    <property type="match status" value="1"/>
</dbReference>
<feature type="domain" description="Nudix hydrolase" evidence="5">
    <location>
        <begin position="18"/>
        <end position="149"/>
    </location>
</feature>
<dbReference type="RefSeq" id="WP_107324906.1">
    <property type="nucleotide sequence ID" value="NZ_NHSP01000071.1"/>
</dbReference>
<evidence type="ECO:0000313" key="6">
    <source>
        <dbReference type="EMBL" id="PTE17673.1"/>
    </source>
</evidence>
<dbReference type="AlphaFoldDB" id="A0A2T4JII1"/>
<dbReference type="SUPFAM" id="SSF55811">
    <property type="entry name" value="Nudix"/>
    <property type="match status" value="1"/>
</dbReference>
<keyword evidence="3 6" id="KW-0378">Hydrolase</keyword>
<evidence type="ECO:0000313" key="7">
    <source>
        <dbReference type="Proteomes" id="UP000241899"/>
    </source>
</evidence>
<comment type="cofactor">
    <cofactor evidence="1">
        <name>Mg(2+)</name>
        <dbReference type="ChEBI" id="CHEBI:18420"/>
    </cofactor>
</comment>
<name>A0A2T4JII1_9RHOB</name>
<dbReference type="GO" id="GO:1901907">
    <property type="term" value="P:diadenosine pentaphosphate catabolic process"/>
    <property type="evidence" value="ECO:0007669"/>
    <property type="project" value="TreeGrafter"/>
</dbReference>
<sequence>MINALLDVLAGLLGRRPPYLQVAALCLRGPQQAREVLVVSSLGTGRWILPKGWPMRGRSLAQAALREAWEEAGVKGKVSKRPVGRYTYLKEGGRGLPKRCEVRVFLIEVDKIEDHYPEAGRRKRRWVGPAEAAQMVAEPELGRMFGVLEANRSCSKPPNRLPRLPM</sequence>
<dbReference type="PROSITE" id="PS51462">
    <property type="entry name" value="NUDIX"/>
    <property type="match status" value="1"/>
</dbReference>
<dbReference type="GO" id="GO:0071543">
    <property type="term" value="P:diphosphoinositol polyphosphate metabolic process"/>
    <property type="evidence" value="ECO:0007669"/>
    <property type="project" value="TreeGrafter"/>
</dbReference>
<dbReference type="InterPro" id="IPR047198">
    <property type="entry name" value="DDP-like_NUDIX"/>
</dbReference>
<dbReference type="InterPro" id="IPR015797">
    <property type="entry name" value="NUDIX_hydrolase-like_dom_sf"/>
</dbReference>
<dbReference type="GO" id="GO:0034431">
    <property type="term" value="F:bis(5'-adenosyl)-hexaphosphatase activity"/>
    <property type="evidence" value="ECO:0007669"/>
    <property type="project" value="TreeGrafter"/>
</dbReference>
<dbReference type="GO" id="GO:0008486">
    <property type="term" value="F:diphosphoinositol-polyphosphate diphosphatase activity"/>
    <property type="evidence" value="ECO:0007669"/>
    <property type="project" value="TreeGrafter"/>
</dbReference>
<keyword evidence="2" id="KW-0479">Metal-binding</keyword>
<keyword evidence="4" id="KW-0460">Magnesium</keyword>
<proteinExistence type="predicted"/>
<accession>A0A2T4JII1</accession>
<evidence type="ECO:0000256" key="4">
    <source>
        <dbReference type="ARBA" id="ARBA00022842"/>
    </source>
</evidence>
<dbReference type="GO" id="GO:1901911">
    <property type="term" value="P:adenosine 5'-(hexahydrogen pentaphosphate) catabolic process"/>
    <property type="evidence" value="ECO:0007669"/>
    <property type="project" value="TreeGrafter"/>
</dbReference>
<dbReference type="EMBL" id="PZKF01000015">
    <property type="protein sequence ID" value="PTE17673.1"/>
    <property type="molecule type" value="Genomic_DNA"/>
</dbReference>
<gene>
    <name evidence="6" type="ORF">C5F46_08405</name>
</gene>
<evidence type="ECO:0000256" key="3">
    <source>
        <dbReference type="ARBA" id="ARBA00022801"/>
    </source>
</evidence>
<organism evidence="6 7">
    <name type="scientific">Phaeovulum veldkampii DSM 11550</name>
    <dbReference type="NCBI Taxonomy" id="1185920"/>
    <lineage>
        <taxon>Bacteria</taxon>
        <taxon>Pseudomonadati</taxon>
        <taxon>Pseudomonadota</taxon>
        <taxon>Alphaproteobacteria</taxon>
        <taxon>Rhodobacterales</taxon>
        <taxon>Paracoccaceae</taxon>
        <taxon>Phaeovulum</taxon>
    </lineage>
</organism>
<dbReference type="InterPro" id="IPR000086">
    <property type="entry name" value="NUDIX_hydrolase_dom"/>
</dbReference>
<keyword evidence="7" id="KW-1185">Reference proteome</keyword>
<dbReference type="GO" id="GO:0034432">
    <property type="term" value="F:bis(5'-adenosyl)-pentaphosphatase activity"/>
    <property type="evidence" value="ECO:0007669"/>
    <property type="project" value="TreeGrafter"/>
</dbReference>
<evidence type="ECO:0000256" key="1">
    <source>
        <dbReference type="ARBA" id="ARBA00001946"/>
    </source>
</evidence>
<dbReference type="GO" id="GO:0046872">
    <property type="term" value="F:metal ion binding"/>
    <property type="evidence" value="ECO:0007669"/>
    <property type="project" value="UniProtKB-KW"/>
</dbReference>
<dbReference type="Pfam" id="PF00293">
    <property type="entry name" value="NUDIX"/>
    <property type="match status" value="1"/>
</dbReference>
<dbReference type="CDD" id="cd04666">
    <property type="entry name" value="NUDIX_DIPP2_like_Nudt4"/>
    <property type="match status" value="1"/>
</dbReference>
<dbReference type="GO" id="GO:1901909">
    <property type="term" value="P:diadenosine hexaphosphate catabolic process"/>
    <property type="evidence" value="ECO:0007669"/>
    <property type="project" value="TreeGrafter"/>
</dbReference>
<comment type="caution">
    <text evidence="6">The sequence shown here is derived from an EMBL/GenBank/DDBJ whole genome shotgun (WGS) entry which is preliminary data.</text>
</comment>
<dbReference type="PANTHER" id="PTHR12629">
    <property type="entry name" value="DIPHOSPHOINOSITOL POLYPHOSPHATE PHOSPHOHYDROLASE"/>
    <property type="match status" value="1"/>
</dbReference>
<dbReference type="GO" id="GO:0005737">
    <property type="term" value="C:cytoplasm"/>
    <property type="evidence" value="ECO:0007669"/>
    <property type="project" value="TreeGrafter"/>
</dbReference>
<dbReference type="GO" id="GO:0000298">
    <property type="term" value="F:endopolyphosphatase activity"/>
    <property type="evidence" value="ECO:0007669"/>
    <property type="project" value="TreeGrafter"/>
</dbReference>
<dbReference type="PANTHER" id="PTHR12629:SF0">
    <property type="entry name" value="DIPHOSPHOINOSITOL-POLYPHOSPHATE DIPHOSPHATASE"/>
    <property type="match status" value="1"/>
</dbReference>
<evidence type="ECO:0000259" key="5">
    <source>
        <dbReference type="PROSITE" id="PS51462"/>
    </source>
</evidence>
<evidence type="ECO:0000256" key="2">
    <source>
        <dbReference type="ARBA" id="ARBA00022723"/>
    </source>
</evidence>
<protein>
    <submittedName>
        <fullName evidence="6">NUDIX hydrolase</fullName>
    </submittedName>
</protein>
<dbReference type="Proteomes" id="UP000241899">
    <property type="component" value="Unassembled WGS sequence"/>
</dbReference>